<dbReference type="InterPro" id="IPR006119">
    <property type="entry name" value="Resolv_N"/>
</dbReference>
<feature type="coiled-coil region" evidence="5">
    <location>
        <begin position="367"/>
        <end position="394"/>
    </location>
</feature>
<evidence type="ECO:0000256" key="5">
    <source>
        <dbReference type="SAM" id="Coils"/>
    </source>
</evidence>
<dbReference type="Gene3D" id="3.40.50.1390">
    <property type="entry name" value="Resolvase, N-terminal catalytic domain"/>
    <property type="match status" value="1"/>
</dbReference>
<evidence type="ECO:0000256" key="3">
    <source>
        <dbReference type="ARBA" id="ARBA00023172"/>
    </source>
</evidence>
<evidence type="ECO:0000259" key="6">
    <source>
        <dbReference type="PROSITE" id="PS51736"/>
    </source>
</evidence>
<dbReference type="Pfam" id="PF00239">
    <property type="entry name" value="Resolvase"/>
    <property type="match status" value="1"/>
</dbReference>
<keyword evidence="3" id="KW-0233">DNA recombination</keyword>
<dbReference type="PANTHER" id="PTHR30461:SF23">
    <property type="entry name" value="DNA RECOMBINASE-RELATED"/>
    <property type="match status" value="1"/>
</dbReference>
<dbReference type="InterPro" id="IPR006118">
    <property type="entry name" value="Recombinase_CS"/>
</dbReference>
<evidence type="ECO:0000313" key="9">
    <source>
        <dbReference type="Proteomes" id="UP001459714"/>
    </source>
</evidence>
<keyword evidence="2" id="KW-0238">DNA-binding</keyword>
<dbReference type="RefSeq" id="WP_342019961.1">
    <property type="nucleotide sequence ID" value="NZ_JBBYAK010000001.1"/>
</dbReference>
<evidence type="ECO:0000256" key="4">
    <source>
        <dbReference type="PROSITE-ProRule" id="PRU10137"/>
    </source>
</evidence>
<dbReference type="PROSITE" id="PS51736">
    <property type="entry name" value="RECOMBINASES_3"/>
    <property type="match status" value="1"/>
</dbReference>
<accession>A0ABU9JVK7</accession>
<keyword evidence="9" id="KW-1185">Reference proteome</keyword>
<dbReference type="InterPro" id="IPR036162">
    <property type="entry name" value="Resolvase-like_N_sf"/>
</dbReference>
<dbReference type="PROSITE" id="PS00397">
    <property type="entry name" value="RECOMBINASES_1"/>
    <property type="match status" value="1"/>
</dbReference>
<name>A0ABU9JVK7_9BACI</name>
<proteinExistence type="predicted"/>
<comment type="caution">
    <text evidence="8">The sequence shown here is derived from an EMBL/GenBank/DDBJ whole genome shotgun (WGS) entry which is preliminary data.</text>
</comment>
<evidence type="ECO:0000256" key="1">
    <source>
        <dbReference type="ARBA" id="ARBA00022908"/>
    </source>
</evidence>
<feature type="active site" description="O-(5'-phospho-DNA)-serine intermediate" evidence="4">
    <location>
        <position position="10"/>
    </location>
</feature>
<keyword evidence="5" id="KW-0175">Coiled coil</keyword>
<sequence length="478" mass="54807">MKVAAYLRVSTDEQAEKGNSLTEQRERLEAYAKVMGWDTPIFYIDDGYSAGSLKRPNLQKLLKDVEHKKVSVIITTKLDRLSRNLLDLLQLIKYMESNDCNYVSATESFDTSTAAGRMVLHLLGVFAEFERGRTSERVKDNMSSLARNTDKALSGPCFGFDIVDGKYILNAKEAKYGLRMVEMAENGYGTRSIAQWLNSLGITTKRGKEWDSTSVRRLLRTETIAGIRVFNKRKKDSNGKIVMRPKEEWIINRNNHKGFITPERFDQLQNILDARKLNKHHENETYLLTGLIKCGHCGSTMKGSTARHKRSAGKVYEYHRYICSSYVTKYGCKHHFAHRDELEQEVIKQIELITKSSSKDIEVKVAISADQEEIKEIERTLKELDQQMLRQIEAFGKGLIEEEDLKKSTVYVKEQRTLLRNQLESLKQIDTSKALKEKAELLLPDIKSLDRKKAKTTIAKLIDSLVLTDGNLDITWRI</sequence>
<dbReference type="CDD" id="cd00338">
    <property type="entry name" value="Ser_Recombinase"/>
    <property type="match status" value="1"/>
</dbReference>
<dbReference type="SMART" id="SM00857">
    <property type="entry name" value="Resolvase"/>
    <property type="match status" value="1"/>
</dbReference>
<organism evidence="8 9">
    <name type="scientific">Caldifermentibacillus hisashii</name>
    <dbReference type="NCBI Taxonomy" id="996558"/>
    <lineage>
        <taxon>Bacteria</taxon>
        <taxon>Bacillati</taxon>
        <taxon>Bacillota</taxon>
        <taxon>Bacilli</taxon>
        <taxon>Bacillales</taxon>
        <taxon>Bacillaceae</taxon>
        <taxon>Caldifermentibacillus</taxon>
    </lineage>
</organism>
<evidence type="ECO:0000256" key="2">
    <source>
        <dbReference type="ARBA" id="ARBA00023125"/>
    </source>
</evidence>
<dbReference type="InterPro" id="IPR025827">
    <property type="entry name" value="Zn_ribbon_recom_dom"/>
</dbReference>
<dbReference type="InterPro" id="IPR038109">
    <property type="entry name" value="DNA_bind_recomb_sf"/>
</dbReference>
<dbReference type="Proteomes" id="UP001459714">
    <property type="component" value="Unassembled WGS sequence"/>
</dbReference>
<dbReference type="PANTHER" id="PTHR30461">
    <property type="entry name" value="DNA-INVERTASE FROM LAMBDOID PROPHAGE"/>
    <property type="match status" value="1"/>
</dbReference>
<feature type="domain" description="Recombinase" evidence="7">
    <location>
        <begin position="157"/>
        <end position="278"/>
    </location>
</feature>
<dbReference type="InterPro" id="IPR011109">
    <property type="entry name" value="DNA_bind_recombinase_dom"/>
</dbReference>
<dbReference type="Pfam" id="PF07508">
    <property type="entry name" value="Recombinase"/>
    <property type="match status" value="1"/>
</dbReference>
<dbReference type="SUPFAM" id="SSF53041">
    <property type="entry name" value="Resolvase-like"/>
    <property type="match status" value="1"/>
</dbReference>
<gene>
    <name evidence="8" type="ORF">NST17_06715</name>
</gene>
<dbReference type="Pfam" id="PF13408">
    <property type="entry name" value="Zn_ribbon_recom"/>
    <property type="match status" value="1"/>
</dbReference>
<reference evidence="8 9" key="1">
    <citation type="submission" date="2024-03" db="EMBL/GenBank/DDBJ databases">
        <title>Bacilli Hybrid Assemblies.</title>
        <authorList>
            <person name="Kovac J."/>
        </authorList>
    </citation>
    <scope>NUCLEOTIDE SEQUENCE [LARGE SCALE GENOMIC DNA]</scope>
    <source>
        <strain evidence="8 9">FSL M8-0022</strain>
    </source>
</reference>
<evidence type="ECO:0000259" key="7">
    <source>
        <dbReference type="PROSITE" id="PS51737"/>
    </source>
</evidence>
<dbReference type="InterPro" id="IPR050639">
    <property type="entry name" value="SSR_resolvase"/>
</dbReference>
<feature type="domain" description="Resolvase/invertase-type recombinase catalytic" evidence="6">
    <location>
        <begin position="2"/>
        <end position="149"/>
    </location>
</feature>
<keyword evidence="1" id="KW-0229">DNA integration</keyword>
<dbReference type="PROSITE" id="PS51737">
    <property type="entry name" value="RECOMBINASE_DNA_BIND"/>
    <property type="match status" value="1"/>
</dbReference>
<dbReference type="Gene3D" id="3.90.1750.20">
    <property type="entry name" value="Putative Large Serine Recombinase, Chain B, Domain 2"/>
    <property type="match status" value="1"/>
</dbReference>
<dbReference type="EMBL" id="JBBYAK010000001">
    <property type="protein sequence ID" value="MEL3956887.1"/>
    <property type="molecule type" value="Genomic_DNA"/>
</dbReference>
<evidence type="ECO:0000313" key="8">
    <source>
        <dbReference type="EMBL" id="MEL3956887.1"/>
    </source>
</evidence>
<protein>
    <submittedName>
        <fullName evidence="8">Recombinase family protein</fullName>
    </submittedName>
</protein>